<evidence type="ECO:0000259" key="11">
    <source>
        <dbReference type="Pfam" id="PF07670"/>
    </source>
</evidence>
<evidence type="ECO:0000256" key="5">
    <source>
        <dbReference type="ARBA" id="ARBA00022989"/>
    </source>
</evidence>
<dbReference type="InterPro" id="IPR002668">
    <property type="entry name" value="CNT_N_dom"/>
</dbReference>
<keyword evidence="6 8" id="KW-0472">Membrane</keyword>
<feature type="transmembrane region" description="Helical" evidence="8">
    <location>
        <begin position="90"/>
        <end position="111"/>
    </location>
</feature>
<comment type="caution">
    <text evidence="12">The sequence shown here is derived from an EMBL/GenBank/DDBJ whole genome shotgun (WGS) entry which is preliminary data.</text>
</comment>
<keyword evidence="4 8" id="KW-0812">Transmembrane</keyword>
<protein>
    <submittedName>
        <fullName evidence="12">NupC/NupG family nucleoside CNT transporter</fullName>
    </submittedName>
</protein>
<keyword evidence="5 8" id="KW-1133">Transmembrane helix</keyword>
<evidence type="ECO:0000259" key="10">
    <source>
        <dbReference type="Pfam" id="PF07662"/>
    </source>
</evidence>
<evidence type="ECO:0000256" key="1">
    <source>
        <dbReference type="ARBA" id="ARBA00004651"/>
    </source>
</evidence>
<evidence type="ECO:0000256" key="6">
    <source>
        <dbReference type="ARBA" id="ARBA00023136"/>
    </source>
</evidence>
<feature type="transmembrane region" description="Helical" evidence="8">
    <location>
        <begin position="34"/>
        <end position="52"/>
    </location>
</feature>
<feature type="transmembrane region" description="Helical" evidence="8">
    <location>
        <begin position="461"/>
        <end position="482"/>
    </location>
</feature>
<comment type="subcellular location">
    <subcellularLocation>
        <location evidence="1">Cell membrane</location>
        <topology evidence="1">Multi-pass membrane protein</topology>
    </subcellularLocation>
</comment>
<dbReference type="Proteomes" id="UP001597277">
    <property type="component" value="Unassembled WGS sequence"/>
</dbReference>
<accession>A0ABW4L722</accession>
<feature type="region of interest" description="Disordered" evidence="7">
    <location>
        <begin position="227"/>
        <end position="258"/>
    </location>
</feature>
<reference evidence="13" key="1">
    <citation type="journal article" date="2019" name="Int. J. Syst. Evol. Microbiol.">
        <title>The Global Catalogue of Microorganisms (GCM) 10K type strain sequencing project: providing services to taxonomists for standard genome sequencing and annotation.</title>
        <authorList>
            <consortium name="The Broad Institute Genomics Platform"/>
            <consortium name="The Broad Institute Genome Sequencing Center for Infectious Disease"/>
            <person name="Wu L."/>
            <person name="Ma J."/>
        </authorList>
    </citation>
    <scope>NUCLEOTIDE SEQUENCE [LARGE SCALE GENOMIC DNA]</scope>
    <source>
        <strain evidence="13">JCM 17130</strain>
    </source>
</reference>
<dbReference type="Pfam" id="PF01773">
    <property type="entry name" value="Nucleos_tra2_N"/>
    <property type="match status" value="1"/>
</dbReference>
<dbReference type="EMBL" id="JBHUEE010000009">
    <property type="protein sequence ID" value="MFD1719361.1"/>
    <property type="molecule type" value="Genomic_DNA"/>
</dbReference>
<feature type="transmembrane region" description="Helical" evidence="8">
    <location>
        <begin position="166"/>
        <end position="188"/>
    </location>
</feature>
<feature type="transmembrane region" description="Helical" evidence="8">
    <location>
        <begin position="423"/>
        <end position="449"/>
    </location>
</feature>
<feature type="transmembrane region" description="Helical" evidence="8">
    <location>
        <begin position="194"/>
        <end position="214"/>
    </location>
</feature>
<feature type="transmembrane region" description="Helical" evidence="8">
    <location>
        <begin position="330"/>
        <end position="359"/>
    </location>
</feature>
<feature type="domain" description="Nucleoside transporter/FeoB GTPase Gate" evidence="11">
    <location>
        <begin position="91"/>
        <end position="189"/>
    </location>
</feature>
<gene>
    <name evidence="12" type="ORF">ACFSE6_16070</name>
</gene>
<feature type="compositionally biased region" description="Basic and acidic residues" evidence="7">
    <location>
        <begin position="283"/>
        <end position="293"/>
    </location>
</feature>
<evidence type="ECO:0000256" key="2">
    <source>
        <dbReference type="ARBA" id="ARBA00009033"/>
    </source>
</evidence>
<dbReference type="InterPro" id="IPR008276">
    <property type="entry name" value="C_nuclsd_transpt"/>
</dbReference>
<evidence type="ECO:0000259" key="9">
    <source>
        <dbReference type="Pfam" id="PF01773"/>
    </source>
</evidence>
<evidence type="ECO:0000313" key="12">
    <source>
        <dbReference type="EMBL" id="MFD1719361.1"/>
    </source>
</evidence>
<organism evidence="12 13">
    <name type="scientific">Georgenia deserti</name>
    <dbReference type="NCBI Taxonomy" id="2093781"/>
    <lineage>
        <taxon>Bacteria</taxon>
        <taxon>Bacillati</taxon>
        <taxon>Actinomycetota</taxon>
        <taxon>Actinomycetes</taxon>
        <taxon>Micrococcales</taxon>
        <taxon>Bogoriellaceae</taxon>
        <taxon>Georgenia</taxon>
    </lineage>
</organism>
<evidence type="ECO:0000256" key="8">
    <source>
        <dbReference type="SAM" id="Phobius"/>
    </source>
</evidence>
<dbReference type="PANTHER" id="PTHR10590:SF4">
    <property type="entry name" value="SOLUTE CARRIER FAMILY 28 MEMBER 3"/>
    <property type="match status" value="1"/>
</dbReference>
<dbReference type="RefSeq" id="WP_388009495.1">
    <property type="nucleotide sequence ID" value="NZ_JBHUEE010000009.1"/>
</dbReference>
<evidence type="ECO:0000256" key="3">
    <source>
        <dbReference type="ARBA" id="ARBA00022475"/>
    </source>
</evidence>
<dbReference type="PANTHER" id="PTHR10590">
    <property type="entry name" value="SODIUM/NUCLEOSIDE COTRANSPORTER"/>
    <property type="match status" value="1"/>
</dbReference>
<feature type="domain" description="Concentrative nucleoside transporter C-terminal" evidence="10">
    <location>
        <begin position="306"/>
        <end position="479"/>
    </location>
</feature>
<name>A0ABW4L722_9MICO</name>
<proteinExistence type="inferred from homology"/>
<evidence type="ECO:0000256" key="4">
    <source>
        <dbReference type="ARBA" id="ARBA00022692"/>
    </source>
</evidence>
<keyword evidence="3" id="KW-1003">Cell membrane</keyword>
<dbReference type="InterPro" id="IPR011657">
    <property type="entry name" value="CNT_C_dom"/>
</dbReference>
<sequence>MLDVLWGMGGMALILLIAWLLSMDRRRIRPRTVLLALAIQVVFGVLVLYVPLGQRILTAVSRGVQAVIDASAAGIDFLFGGVLPEDGSVFAFQVLPVIVFFASLTAVLYYLGILQAVTRWIGGGLAKALGTTSPESMNAAANIFVGQTEAPLVIRPYLKTMTPSEIFAVMCGGLTTVAGSVLAGYSLMGANLDYLIAASFMAAPAGLMIAKIIVPAGALTDLGTTADGADEAGAPSTAPRGSTGAAAGEERTDDGDAAERDGFAARLAASFRRGARRGNSSLARDELVDRAGGERPGTQPRPATAEKEADKRPVNVIDAASRGASDGLDLALNVGAMLLAFVSLIALANLILGAVGGLFGHGDLSVEQLIGYVFAPVMAAVGVPVSEAVEAGSFLGQKVILNEFVAFSDFAPRAEEFTAKTQAIVTFALTGFANLGSLAILLGGLGRLAPEQRGVIAKLGIRAVAGGTLGNLMSAALAGILVG</sequence>
<feature type="region of interest" description="Disordered" evidence="7">
    <location>
        <begin position="282"/>
        <end position="312"/>
    </location>
</feature>
<dbReference type="Pfam" id="PF07662">
    <property type="entry name" value="Nucleos_tra2_C"/>
    <property type="match status" value="1"/>
</dbReference>
<evidence type="ECO:0000313" key="13">
    <source>
        <dbReference type="Proteomes" id="UP001597277"/>
    </source>
</evidence>
<dbReference type="Pfam" id="PF07670">
    <property type="entry name" value="Gate"/>
    <property type="match status" value="1"/>
</dbReference>
<keyword evidence="13" id="KW-1185">Reference proteome</keyword>
<comment type="similarity">
    <text evidence="2">Belongs to the concentrative nucleoside transporter (CNT) (TC 2.A.41) family.</text>
</comment>
<feature type="transmembrane region" description="Helical" evidence="8">
    <location>
        <begin position="6"/>
        <end position="22"/>
    </location>
</feature>
<dbReference type="InterPro" id="IPR011642">
    <property type="entry name" value="Gate_dom"/>
</dbReference>
<evidence type="ECO:0000256" key="7">
    <source>
        <dbReference type="SAM" id="MobiDB-lite"/>
    </source>
</evidence>
<feature type="domain" description="Concentrative nucleoside transporter N-terminal" evidence="9">
    <location>
        <begin position="10"/>
        <end position="81"/>
    </location>
</feature>